<dbReference type="EMBL" id="JANFNH010000025">
    <property type="protein sequence ID" value="MCQ4044278.1"/>
    <property type="molecule type" value="Genomic_DNA"/>
</dbReference>
<dbReference type="RefSeq" id="WP_255930039.1">
    <property type="nucleotide sequence ID" value="NZ_JANFNH010000025.1"/>
</dbReference>
<feature type="compositionally biased region" description="Low complexity" evidence="1">
    <location>
        <begin position="410"/>
        <end position="426"/>
    </location>
</feature>
<feature type="compositionally biased region" description="Gly residues" evidence="1">
    <location>
        <begin position="340"/>
        <end position="361"/>
    </location>
</feature>
<keyword evidence="2" id="KW-0812">Transmembrane</keyword>
<accession>A0ABT1PJ59</accession>
<organism evidence="3 4">
    <name type="scientific">Streptantibioticus rubrisoli</name>
    <dbReference type="NCBI Taxonomy" id="1387313"/>
    <lineage>
        <taxon>Bacteria</taxon>
        <taxon>Bacillati</taxon>
        <taxon>Actinomycetota</taxon>
        <taxon>Actinomycetes</taxon>
        <taxon>Kitasatosporales</taxon>
        <taxon>Streptomycetaceae</taxon>
        <taxon>Streptantibioticus</taxon>
    </lineage>
</organism>
<feature type="compositionally biased region" description="Polar residues" evidence="1">
    <location>
        <begin position="330"/>
        <end position="339"/>
    </location>
</feature>
<dbReference type="Pfam" id="PF19590">
    <property type="entry name" value="TrbL_3"/>
    <property type="match status" value="1"/>
</dbReference>
<evidence type="ECO:0000313" key="3">
    <source>
        <dbReference type="EMBL" id="MCQ4044278.1"/>
    </source>
</evidence>
<keyword evidence="2" id="KW-0472">Membrane</keyword>
<feature type="region of interest" description="Disordered" evidence="1">
    <location>
        <begin position="306"/>
        <end position="398"/>
    </location>
</feature>
<feature type="transmembrane region" description="Helical" evidence="2">
    <location>
        <begin position="164"/>
        <end position="184"/>
    </location>
</feature>
<evidence type="ECO:0000256" key="1">
    <source>
        <dbReference type="SAM" id="MobiDB-lite"/>
    </source>
</evidence>
<comment type="caution">
    <text evidence="3">The sequence shown here is derived from an EMBL/GenBank/DDBJ whole genome shotgun (WGS) entry which is preliminary data.</text>
</comment>
<keyword evidence="4" id="KW-1185">Reference proteome</keyword>
<protein>
    <recommendedName>
        <fullName evidence="5">TrbL/VirB6 plasmid conjugal transfer protein</fullName>
    </recommendedName>
</protein>
<name>A0ABT1PJ59_9ACTN</name>
<gene>
    <name evidence="3" type="ORF">NON19_20170</name>
</gene>
<feature type="transmembrane region" description="Helical" evidence="2">
    <location>
        <begin position="106"/>
        <end position="125"/>
    </location>
</feature>
<proteinExistence type="predicted"/>
<feature type="transmembrane region" description="Helical" evidence="2">
    <location>
        <begin position="191"/>
        <end position="210"/>
    </location>
</feature>
<feature type="transmembrane region" description="Helical" evidence="2">
    <location>
        <begin position="281"/>
        <end position="301"/>
    </location>
</feature>
<feature type="transmembrane region" description="Helical" evidence="2">
    <location>
        <begin position="253"/>
        <end position="275"/>
    </location>
</feature>
<dbReference type="Proteomes" id="UP001206206">
    <property type="component" value="Unassembled WGS sequence"/>
</dbReference>
<dbReference type="PRINTS" id="PR01228">
    <property type="entry name" value="EGGSHELL"/>
</dbReference>
<feature type="region of interest" description="Disordered" evidence="1">
    <location>
        <begin position="410"/>
        <end position="433"/>
    </location>
</feature>
<keyword evidence="2" id="KW-1133">Transmembrane helix</keyword>
<evidence type="ECO:0008006" key="5">
    <source>
        <dbReference type="Google" id="ProtNLM"/>
    </source>
</evidence>
<feature type="compositionally biased region" description="Gly residues" evidence="1">
    <location>
        <begin position="367"/>
        <end position="395"/>
    </location>
</feature>
<reference evidence="3 4" key="1">
    <citation type="submission" date="2022-06" db="EMBL/GenBank/DDBJ databases">
        <title>Draft genome sequence of type strain Streptomyces rubrisoli DSM 42083.</title>
        <authorList>
            <person name="Duangmal K."/>
            <person name="Klaysubun C."/>
        </authorList>
    </citation>
    <scope>NUCLEOTIDE SEQUENCE [LARGE SCALE GENOMIC DNA]</scope>
    <source>
        <strain evidence="3 4">DSM 42083</strain>
    </source>
</reference>
<sequence length="433" mass="41262">MCGVGSWIIHPINCTTHAVTSGIINDIASAVQTAEADMIGALASLWTHVPTPTVGSTDTGQPVGAVAFLWTDTSWLVGAFAVLGLLIAAGKLAWQRRAEPAKAAFRGLFNLVVVSGCSVAVIELLTKAGDDFSEWILQQSLQTSASSDFGSAMKNLTVLSTSSMSLMLVIVMGLIAILSCIVQLMLMLVRFAMLGLLTGLLPVTASVSGTESGQAAFKKACGWLLAFVLYKPVAATIYAYAIVSMKQQGLTDVLSGLAMIIMSVVALPALMRFIVPAVSAVSGGGGGAGAALAGAGIATGARMLGQGAQSSSGGGGGGGSGGGGGDDSGPTGSNQTPTSSGGGQGQGQGGGGGGAPMGAEGGAEAAGAGGAGAGGAGAGAASGAGGGAAAGGAAGAGAAAGPAGIAVAAGAQAAQKIKGAAQGAVQHTTGEGS</sequence>
<feature type="transmembrane region" description="Helical" evidence="2">
    <location>
        <begin position="222"/>
        <end position="241"/>
    </location>
</feature>
<evidence type="ECO:0000256" key="2">
    <source>
        <dbReference type="SAM" id="Phobius"/>
    </source>
</evidence>
<feature type="transmembrane region" description="Helical" evidence="2">
    <location>
        <begin position="75"/>
        <end position="94"/>
    </location>
</feature>
<dbReference type="InterPro" id="IPR045782">
    <property type="entry name" value="TrbL_3"/>
</dbReference>
<evidence type="ECO:0000313" key="4">
    <source>
        <dbReference type="Proteomes" id="UP001206206"/>
    </source>
</evidence>
<feature type="compositionally biased region" description="Gly residues" evidence="1">
    <location>
        <begin position="312"/>
        <end position="327"/>
    </location>
</feature>